<comment type="caution">
    <text evidence="2">The sequence shown here is derived from an EMBL/GenBank/DDBJ whole genome shotgun (WGS) entry which is preliminary data.</text>
</comment>
<gene>
    <name evidence="2" type="ORF">B1991_01920</name>
</gene>
<protein>
    <recommendedName>
        <fullName evidence="1">RES domain-containing protein</fullName>
    </recommendedName>
</protein>
<dbReference type="RefSeq" id="WP_136257022.1">
    <property type="nucleotide sequence ID" value="NZ_MWIO01000006.1"/>
</dbReference>
<organism evidence="2 3">
    <name type="scientific">Rhodanobacter lindaniclasticus</name>
    <dbReference type="NCBI Taxonomy" id="75310"/>
    <lineage>
        <taxon>Bacteria</taxon>
        <taxon>Pseudomonadati</taxon>
        <taxon>Pseudomonadota</taxon>
        <taxon>Gammaproteobacteria</taxon>
        <taxon>Lysobacterales</taxon>
        <taxon>Rhodanobacteraceae</taxon>
        <taxon>Rhodanobacter</taxon>
    </lineage>
</organism>
<sequence>MRLWRLSRHASLDGRGGLFAAGRWHSQGRPVLYTATSPSGALVEVLVHLDVEPQEIPDGYRLLGVDVPDDAMNDARGEPMVGRSPNLDGSRALGDAWLRGCDSLLCRVPSAIISHTDNVLINPAHPDMTKVVLSIDEPFTFDGRLLGVVE</sequence>
<dbReference type="InterPro" id="IPR014914">
    <property type="entry name" value="RES_dom"/>
</dbReference>
<evidence type="ECO:0000313" key="2">
    <source>
        <dbReference type="EMBL" id="THD09666.1"/>
    </source>
</evidence>
<dbReference type="Pfam" id="PF08808">
    <property type="entry name" value="RES"/>
    <property type="match status" value="1"/>
</dbReference>
<name>A0A4S3KLJ6_9GAMM</name>
<dbReference type="SMART" id="SM00953">
    <property type="entry name" value="RES"/>
    <property type="match status" value="1"/>
</dbReference>
<dbReference type="OrthoDB" id="9789501at2"/>
<evidence type="ECO:0000313" key="3">
    <source>
        <dbReference type="Proteomes" id="UP000306317"/>
    </source>
</evidence>
<keyword evidence="3" id="KW-1185">Reference proteome</keyword>
<proteinExistence type="predicted"/>
<dbReference type="EMBL" id="MWIO01000006">
    <property type="protein sequence ID" value="THD09666.1"/>
    <property type="molecule type" value="Genomic_DNA"/>
</dbReference>
<accession>A0A4S3KLJ6</accession>
<dbReference type="Proteomes" id="UP000306317">
    <property type="component" value="Unassembled WGS sequence"/>
</dbReference>
<reference evidence="2 3" key="1">
    <citation type="submission" date="2017-02" db="EMBL/GenBank/DDBJ databases">
        <title>Whole genome sequencing of Rhodanobacter lindaniclasticus DSM 17932.</title>
        <authorList>
            <person name="Kumar S."/>
            <person name="Patil P."/>
            <person name="Patil P.B."/>
        </authorList>
    </citation>
    <scope>NUCLEOTIDE SEQUENCE [LARGE SCALE GENOMIC DNA]</scope>
    <source>
        <strain evidence="2 3">DSM 17932</strain>
    </source>
</reference>
<dbReference type="AlphaFoldDB" id="A0A4S3KLJ6"/>
<evidence type="ECO:0000259" key="1">
    <source>
        <dbReference type="SMART" id="SM00953"/>
    </source>
</evidence>
<feature type="domain" description="RES" evidence="1">
    <location>
        <begin position="11"/>
        <end position="135"/>
    </location>
</feature>